<evidence type="ECO:0000256" key="3">
    <source>
        <dbReference type="SAM" id="Phobius"/>
    </source>
</evidence>
<dbReference type="SUPFAM" id="SSF56300">
    <property type="entry name" value="Metallo-dependent phosphatases"/>
    <property type="match status" value="1"/>
</dbReference>
<dbReference type="GO" id="GO:0016020">
    <property type="term" value="C:membrane"/>
    <property type="evidence" value="ECO:0007669"/>
    <property type="project" value="GOC"/>
</dbReference>
<dbReference type="STRING" id="1095630.A0A2J6TEW0"/>
<dbReference type="OrthoDB" id="5977743at2759"/>
<organism evidence="4 5">
    <name type="scientific">Hyaloscypha bicolor E</name>
    <dbReference type="NCBI Taxonomy" id="1095630"/>
    <lineage>
        <taxon>Eukaryota</taxon>
        <taxon>Fungi</taxon>
        <taxon>Dikarya</taxon>
        <taxon>Ascomycota</taxon>
        <taxon>Pezizomycotina</taxon>
        <taxon>Leotiomycetes</taxon>
        <taxon>Helotiales</taxon>
        <taxon>Hyaloscyphaceae</taxon>
        <taxon>Hyaloscypha</taxon>
        <taxon>Hyaloscypha bicolor</taxon>
    </lineage>
</organism>
<feature type="compositionally biased region" description="Basic and acidic residues" evidence="2">
    <location>
        <begin position="388"/>
        <end position="397"/>
    </location>
</feature>
<dbReference type="InParanoid" id="A0A2J6TEW0"/>
<feature type="transmembrane region" description="Helical" evidence="3">
    <location>
        <begin position="695"/>
        <end position="713"/>
    </location>
</feature>
<dbReference type="GO" id="GO:0005783">
    <property type="term" value="C:endoplasmic reticulum"/>
    <property type="evidence" value="ECO:0007669"/>
    <property type="project" value="TreeGrafter"/>
</dbReference>
<feature type="transmembrane region" description="Helical" evidence="3">
    <location>
        <begin position="534"/>
        <end position="554"/>
    </location>
</feature>
<dbReference type="FunCoup" id="A0A2J6TEW0">
    <property type="interactions" value="533"/>
</dbReference>
<feature type="compositionally biased region" description="Low complexity" evidence="2">
    <location>
        <begin position="593"/>
        <end position="606"/>
    </location>
</feature>
<keyword evidence="5" id="KW-1185">Reference proteome</keyword>
<feature type="compositionally biased region" description="Basic and acidic residues" evidence="2">
    <location>
        <begin position="580"/>
        <end position="592"/>
    </location>
</feature>
<evidence type="ECO:0000256" key="1">
    <source>
        <dbReference type="ARBA" id="ARBA00023136"/>
    </source>
</evidence>
<name>A0A2J6TEW0_9HELO</name>
<dbReference type="GO" id="GO:0006506">
    <property type="term" value="P:GPI anchor biosynthetic process"/>
    <property type="evidence" value="ECO:0007669"/>
    <property type="project" value="InterPro"/>
</dbReference>
<dbReference type="RefSeq" id="XP_024738454.1">
    <property type="nucleotide sequence ID" value="XM_024886722.1"/>
</dbReference>
<reference evidence="4 5" key="1">
    <citation type="submission" date="2016-04" db="EMBL/GenBank/DDBJ databases">
        <title>A degradative enzymes factory behind the ericoid mycorrhizal symbiosis.</title>
        <authorList>
            <consortium name="DOE Joint Genome Institute"/>
            <person name="Martino E."/>
            <person name="Morin E."/>
            <person name="Grelet G."/>
            <person name="Kuo A."/>
            <person name="Kohler A."/>
            <person name="Daghino S."/>
            <person name="Barry K."/>
            <person name="Choi C."/>
            <person name="Cichocki N."/>
            <person name="Clum A."/>
            <person name="Copeland A."/>
            <person name="Hainaut M."/>
            <person name="Haridas S."/>
            <person name="Labutti K."/>
            <person name="Lindquist E."/>
            <person name="Lipzen A."/>
            <person name="Khouja H.-R."/>
            <person name="Murat C."/>
            <person name="Ohm R."/>
            <person name="Olson A."/>
            <person name="Spatafora J."/>
            <person name="Veneault-Fourrey C."/>
            <person name="Henrissat B."/>
            <person name="Grigoriev I."/>
            <person name="Martin F."/>
            <person name="Perotto S."/>
        </authorList>
    </citation>
    <scope>NUCLEOTIDE SEQUENCE [LARGE SCALE GENOMIC DNA]</scope>
    <source>
        <strain evidence="4 5">E</strain>
    </source>
</reference>
<protein>
    <submittedName>
        <fullName evidence="4">Uncharacterized protein</fullName>
    </submittedName>
</protein>
<dbReference type="Proteomes" id="UP000235371">
    <property type="component" value="Unassembled WGS sequence"/>
</dbReference>
<dbReference type="EMBL" id="KZ613786">
    <property type="protein sequence ID" value="PMD61550.1"/>
    <property type="molecule type" value="Genomic_DNA"/>
</dbReference>
<dbReference type="GeneID" id="36594799"/>
<dbReference type="PANTHER" id="PTHR13315:SF4">
    <property type="entry name" value="METALLOPHOSPHOESTERASE, ISOFORM E"/>
    <property type="match status" value="1"/>
</dbReference>
<proteinExistence type="predicted"/>
<evidence type="ECO:0000256" key="2">
    <source>
        <dbReference type="SAM" id="MobiDB-lite"/>
    </source>
</evidence>
<feature type="region of interest" description="Disordered" evidence="2">
    <location>
        <begin position="580"/>
        <end position="675"/>
    </location>
</feature>
<keyword evidence="3" id="KW-1133">Transmembrane helix</keyword>
<keyword evidence="3" id="KW-0812">Transmembrane</keyword>
<evidence type="ECO:0000313" key="5">
    <source>
        <dbReference type="Proteomes" id="UP000235371"/>
    </source>
</evidence>
<keyword evidence="1 3" id="KW-0472">Membrane</keyword>
<feature type="region of interest" description="Disordered" evidence="2">
    <location>
        <begin position="388"/>
        <end position="410"/>
    </location>
</feature>
<accession>A0A2J6TEW0</accession>
<gene>
    <name evidence="4" type="ORF">K444DRAFT_662596</name>
</gene>
<dbReference type="PANTHER" id="PTHR13315">
    <property type="entry name" value="METALLO PHOSPHOESTERASE RELATED"/>
    <property type="match status" value="1"/>
</dbReference>
<dbReference type="InterPro" id="IPR029052">
    <property type="entry name" value="Metallo-depent_PP-like"/>
</dbReference>
<dbReference type="AlphaFoldDB" id="A0A2J6TEW0"/>
<sequence>MAPSYYSTRSSRDHFVEPPSLLSRVIAGLPSELSAQIQSLWDRNSYAAVSTRESRIPRGLRHWTERWHPRRLLNLPHLLVLVWLLVLLWGERWVFESAIKTCEWGRWERWPRDATPHHLVFLADPQLIDPHSYPGRPWPLDKFTMLHTDNYLKRSYISLQKKLHPDTIFFLGDLFDGGREWRTAHGNTDDPQWANGLRPADEQAYVKSWRRYGDDFWLREYNRFGRIFDKYWNLAGSDAGPWQRGRKLISSLPGNHDLGFGANIKIPIRNRFETYFGEGNRVDVIGNHTFVSVDSVSLSAASSPHFTKDITKPVEEFLSNVQVMKRKAVAHELSFQAGEERVLRLPHKVEELDSADFSNFPTLDPGEGKAELPTILLTHVPLYREKGTPCGPKREHWPPATPPKGQTTPIFPDERNAISLSGGYQYQNVLSEEDSVRLVSTVGNVQRVFSGDDHDYCEIVHAENKNSAREITVKSMSWAMGVRKPGFLMLSMWNPIDASGQSIHSSPSGHGALSQAHPTTESHLCLLPDQLGIFIRYLSLVILSLLALTIRAILTPILHLPHFADPPTETDLSILPTTKQDMKRREEDEGHRSSNSSTSSTSSNNTQNLAPRSSAARTRSVSPAKGYGLPSSQVRFTTPPLATSVPHYGNGNRNGSWGNDSDDFSKEKANGYSSVGGEGQKMSPLLVIWREASRSIWRVAWVTVLVYLYLAYYG</sequence>
<feature type="compositionally biased region" description="Polar residues" evidence="2">
    <location>
        <begin position="607"/>
        <end position="621"/>
    </location>
</feature>
<dbReference type="InterPro" id="IPR033308">
    <property type="entry name" value="PGAP5/Cdc1/Ted1"/>
</dbReference>
<evidence type="ECO:0000313" key="4">
    <source>
        <dbReference type="EMBL" id="PMD61550.1"/>
    </source>
</evidence>